<comment type="caution">
    <text evidence="1">The sequence shown here is derived from an EMBL/GenBank/DDBJ whole genome shotgun (WGS) entry which is preliminary data.</text>
</comment>
<evidence type="ECO:0000313" key="1">
    <source>
        <dbReference type="EMBL" id="KKN33231.1"/>
    </source>
</evidence>
<organism evidence="1">
    <name type="scientific">marine sediment metagenome</name>
    <dbReference type="NCBI Taxonomy" id="412755"/>
    <lineage>
        <taxon>unclassified sequences</taxon>
        <taxon>metagenomes</taxon>
        <taxon>ecological metagenomes</taxon>
    </lineage>
</organism>
<name>A0A0F9S898_9ZZZZ</name>
<dbReference type="SUPFAM" id="SSF56784">
    <property type="entry name" value="HAD-like"/>
    <property type="match status" value="1"/>
</dbReference>
<protein>
    <submittedName>
        <fullName evidence="1">Uncharacterized protein</fullName>
    </submittedName>
</protein>
<reference evidence="1" key="1">
    <citation type="journal article" date="2015" name="Nature">
        <title>Complex archaea that bridge the gap between prokaryotes and eukaryotes.</title>
        <authorList>
            <person name="Spang A."/>
            <person name="Saw J.H."/>
            <person name="Jorgensen S.L."/>
            <person name="Zaremba-Niedzwiedzka K."/>
            <person name="Martijn J."/>
            <person name="Lind A.E."/>
            <person name="van Eijk R."/>
            <person name="Schleper C."/>
            <person name="Guy L."/>
            <person name="Ettema T.J."/>
        </authorList>
    </citation>
    <scope>NUCLEOTIDE SEQUENCE</scope>
</reference>
<dbReference type="AlphaFoldDB" id="A0A0F9S898"/>
<proteinExistence type="predicted"/>
<sequence>MSKLIICIDYDGTFSAIPELLTDFVVAAKKAGHRVICATMRYEYEGKEVLESIGKLCEVIFTSRRAKLPFLKEQGIEPNIWIDDLPMFLFRDGQRGT</sequence>
<accession>A0A0F9S898</accession>
<gene>
    <name evidence="1" type="ORF">LCGC14_0805700</name>
</gene>
<dbReference type="InterPro" id="IPR036412">
    <property type="entry name" value="HAD-like_sf"/>
</dbReference>
<dbReference type="EMBL" id="LAZR01002194">
    <property type="protein sequence ID" value="KKN33231.1"/>
    <property type="molecule type" value="Genomic_DNA"/>
</dbReference>